<comment type="similarity">
    <text evidence="2">Belongs to the TonB family.</text>
</comment>
<sequence length="144" mass="15481">MAVNSRYRPPGIELSRPDPASGSPDAVAVWRKEVTERVWRNGTFPPGAIGQRGDAGVTFVVDRSGKLISSALVESTGSALLDAAALKMVERSEPFPKPPSDAKDDLQRVTVFMTLDGMRRNGGLGPWENEAKVKAKLNSVCRGC</sequence>
<comment type="caution">
    <text evidence="12">The sequence shown here is derived from an EMBL/GenBank/DDBJ whole genome shotgun (WGS) entry which is preliminary data.</text>
</comment>
<keyword evidence="5" id="KW-0997">Cell inner membrane</keyword>
<dbReference type="Pfam" id="PF13103">
    <property type="entry name" value="TonB_2"/>
    <property type="match status" value="1"/>
</dbReference>
<gene>
    <name evidence="12" type="ORF">FBZ95_104153</name>
</gene>
<feature type="domain" description="TonB C-terminal" evidence="11">
    <location>
        <begin position="29"/>
        <end position="122"/>
    </location>
</feature>
<keyword evidence="3" id="KW-0813">Transport</keyword>
<dbReference type="EMBL" id="VITW01000004">
    <property type="protein sequence ID" value="TWB75973.1"/>
    <property type="molecule type" value="Genomic_DNA"/>
</dbReference>
<dbReference type="PROSITE" id="PS52015">
    <property type="entry name" value="TONB_CTD"/>
    <property type="match status" value="1"/>
</dbReference>
<evidence type="ECO:0000256" key="5">
    <source>
        <dbReference type="ARBA" id="ARBA00022519"/>
    </source>
</evidence>
<evidence type="ECO:0000259" key="11">
    <source>
        <dbReference type="PROSITE" id="PS52015"/>
    </source>
</evidence>
<dbReference type="GO" id="GO:0098797">
    <property type="term" value="C:plasma membrane protein complex"/>
    <property type="evidence" value="ECO:0007669"/>
    <property type="project" value="TreeGrafter"/>
</dbReference>
<organism evidence="12 13">
    <name type="scientific">Bradyrhizobium sacchari</name>
    <dbReference type="NCBI Taxonomy" id="1399419"/>
    <lineage>
        <taxon>Bacteria</taxon>
        <taxon>Pseudomonadati</taxon>
        <taxon>Pseudomonadota</taxon>
        <taxon>Alphaproteobacteria</taxon>
        <taxon>Hyphomicrobiales</taxon>
        <taxon>Nitrobacteraceae</taxon>
        <taxon>Bradyrhizobium</taxon>
    </lineage>
</organism>
<keyword evidence="7" id="KW-0653">Protein transport</keyword>
<dbReference type="RefSeq" id="WP_245326623.1">
    <property type="nucleotide sequence ID" value="NZ_LWIG01000007.1"/>
</dbReference>
<comment type="subcellular location">
    <subcellularLocation>
        <location evidence="1">Cell inner membrane</location>
        <topology evidence="1">Single-pass membrane protein</topology>
        <orientation evidence="1">Periplasmic side</orientation>
    </subcellularLocation>
</comment>
<protein>
    <submittedName>
        <fullName evidence="12">TonB family protein</fullName>
    </submittedName>
</protein>
<dbReference type="PANTHER" id="PTHR33446">
    <property type="entry name" value="PROTEIN TONB-RELATED"/>
    <property type="match status" value="1"/>
</dbReference>
<evidence type="ECO:0000256" key="6">
    <source>
        <dbReference type="ARBA" id="ARBA00022692"/>
    </source>
</evidence>
<evidence type="ECO:0000256" key="10">
    <source>
        <dbReference type="SAM" id="MobiDB-lite"/>
    </source>
</evidence>
<dbReference type="InterPro" id="IPR051045">
    <property type="entry name" value="TonB-dependent_transducer"/>
</dbReference>
<evidence type="ECO:0000256" key="7">
    <source>
        <dbReference type="ARBA" id="ARBA00022927"/>
    </source>
</evidence>
<dbReference type="InterPro" id="IPR037682">
    <property type="entry name" value="TonB_C"/>
</dbReference>
<dbReference type="PANTHER" id="PTHR33446:SF2">
    <property type="entry name" value="PROTEIN TONB"/>
    <property type="match status" value="1"/>
</dbReference>
<evidence type="ECO:0000256" key="8">
    <source>
        <dbReference type="ARBA" id="ARBA00022989"/>
    </source>
</evidence>
<keyword evidence="4" id="KW-1003">Cell membrane</keyword>
<evidence type="ECO:0000256" key="3">
    <source>
        <dbReference type="ARBA" id="ARBA00022448"/>
    </source>
</evidence>
<keyword evidence="9" id="KW-0472">Membrane</keyword>
<dbReference type="InterPro" id="IPR006260">
    <property type="entry name" value="TonB/TolA_C"/>
</dbReference>
<dbReference type="GO" id="GO:0031992">
    <property type="term" value="F:energy transducer activity"/>
    <property type="evidence" value="ECO:0007669"/>
    <property type="project" value="TreeGrafter"/>
</dbReference>
<dbReference type="GO" id="GO:0015031">
    <property type="term" value="P:protein transport"/>
    <property type="evidence" value="ECO:0007669"/>
    <property type="project" value="UniProtKB-KW"/>
</dbReference>
<dbReference type="STRING" id="1399419.A5906_25545"/>
<feature type="region of interest" description="Disordered" evidence="10">
    <location>
        <begin position="1"/>
        <end position="24"/>
    </location>
</feature>
<dbReference type="SUPFAM" id="SSF74653">
    <property type="entry name" value="TolA/TonB C-terminal domain"/>
    <property type="match status" value="1"/>
</dbReference>
<proteinExistence type="inferred from homology"/>
<dbReference type="GO" id="GO:0055085">
    <property type="term" value="P:transmembrane transport"/>
    <property type="evidence" value="ECO:0007669"/>
    <property type="project" value="InterPro"/>
</dbReference>
<accession>A0A560JXY5</accession>
<keyword evidence="13" id="KW-1185">Reference proteome</keyword>
<dbReference type="AlphaFoldDB" id="A0A560JXY5"/>
<dbReference type="Gene3D" id="3.30.1150.10">
    <property type="match status" value="1"/>
</dbReference>
<evidence type="ECO:0000313" key="13">
    <source>
        <dbReference type="Proteomes" id="UP000315914"/>
    </source>
</evidence>
<evidence type="ECO:0000313" key="12">
    <source>
        <dbReference type="EMBL" id="TWB75973.1"/>
    </source>
</evidence>
<evidence type="ECO:0000256" key="1">
    <source>
        <dbReference type="ARBA" id="ARBA00004383"/>
    </source>
</evidence>
<dbReference type="Proteomes" id="UP000315914">
    <property type="component" value="Unassembled WGS sequence"/>
</dbReference>
<keyword evidence="6" id="KW-0812">Transmembrane</keyword>
<evidence type="ECO:0000256" key="4">
    <source>
        <dbReference type="ARBA" id="ARBA00022475"/>
    </source>
</evidence>
<keyword evidence="8" id="KW-1133">Transmembrane helix</keyword>
<evidence type="ECO:0000256" key="2">
    <source>
        <dbReference type="ARBA" id="ARBA00006555"/>
    </source>
</evidence>
<evidence type="ECO:0000256" key="9">
    <source>
        <dbReference type="ARBA" id="ARBA00023136"/>
    </source>
</evidence>
<name>A0A560JXY5_9BRAD</name>
<dbReference type="NCBIfam" id="TIGR01352">
    <property type="entry name" value="tonB_Cterm"/>
    <property type="match status" value="1"/>
</dbReference>
<reference evidence="12 13" key="1">
    <citation type="submission" date="2019-06" db="EMBL/GenBank/DDBJ databases">
        <title>Genomic Encyclopedia of Type Strains, Phase IV (KMG-V): Genome sequencing to study the core and pangenomes of soil and plant-associated prokaryotes.</title>
        <authorList>
            <person name="Whitman W."/>
        </authorList>
    </citation>
    <scope>NUCLEOTIDE SEQUENCE [LARGE SCALE GENOMIC DNA]</scope>
    <source>
        <strain evidence="12 13">BR 10556</strain>
    </source>
</reference>